<gene>
    <name evidence="2" type="primary">Dper\GL23940</name>
    <name evidence="2" type="ORF">Dper_GL23940</name>
</gene>
<accession>B4G2N8</accession>
<dbReference type="PhylomeDB" id="B4G2N8"/>
<dbReference type="OMA" id="QKREVWR"/>
<proteinExistence type="predicted"/>
<keyword evidence="3" id="KW-1185">Reference proteome</keyword>
<sequence length="84" mass="9607">MKLIMILALILALMALVMAQECNLPCNRRIEYLCGRTVRNGTEIECTFRNPCAMDRHGCEKREGQKKCHDVCPMKYRVVCALTS</sequence>
<dbReference type="EMBL" id="CH479179">
    <property type="protein sequence ID" value="EDW24083.1"/>
    <property type="molecule type" value="Genomic_DNA"/>
</dbReference>
<evidence type="ECO:0000313" key="2">
    <source>
        <dbReference type="EMBL" id="EDW24083.1"/>
    </source>
</evidence>
<evidence type="ECO:0000313" key="3">
    <source>
        <dbReference type="Proteomes" id="UP000008744"/>
    </source>
</evidence>
<dbReference type="Proteomes" id="UP000008744">
    <property type="component" value="Unassembled WGS sequence"/>
</dbReference>
<organism evidence="3">
    <name type="scientific">Drosophila persimilis</name>
    <name type="common">Fruit fly</name>
    <dbReference type="NCBI Taxonomy" id="7234"/>
    <lineage>
        <taxon>Eukaryota</taxon>
        <taxon>Metazoa</taxon>
        <taxon>Ecdysozoa</taxon>
        <taxon>Arthropoda</taxon>
        <taxon>Hexapoda</taxon>
        <taxon>Insecta</taxon>
        <taxon>Pterygota</taxon>
        <taxon>Neoptera</taxon>
        <taxon>Endopterygota</taxon>
        <taxon>Diptera</taxon>
        <taxon>Brachycera</taxon>
        <taxon>Muscomorpha</taxon>
        <taxon>Ephydroidea</taxon>
        <taxon>Drosophilidae</taxon>
        <taxon>Drosophila</taxon>
        <taxon>Sophophora</taxon>
    </lineage>
</organism>
<dbReference type="HOGENOM" id="CLU_193245_0_0_1"/>
<protein>
    <submittedName>
        <fullName evidence="2">GL23940</fullName>
    </submittedName>
</protein>
<feature type="chain" id="PRO_5002803010" evidence="1">
    <location>
        <begin position="20"/>
        <end position="84"/>
    </location>
</feature>
<keyword evidence="1" id="KW-0732">Signal</keyword>
<feature type="signal peptide" evidence="1">
    <location>
        <begin position="1"/>
        <end position="19"/>
    </location>
</feature>
<dbReference type="OrthoDB" id="126772at2759"/>
<dbReference type="AlphaFoldDB" id="B4G2N8"/>
<reference evidence="2 3" key="1">
    <citation type="journal article" date="2007" name="Nature">
        <title>Evolution of genes and genomes on the Drosophila phylogeny.</title>
        <authorList>
            <consortium name="Drosophila 12 Genomes Consortium"/>
            <person name="Clark A.G."/>
            <person name="Eisen M.B."/>
            <person name="Smith D.R."/>
            <person name="Bergman C.M."/>
            <person name="Oliver B."/>
            <person name="Markow T.A."/>
            <person name="Kaufman T.C."/>
            <person name="Kellis M."/>
            <person name="Gelbart W."/>
            <person name="Iyer V.N."/>
            <person name="Pollard D.A."/>
            <person name="Sackton T.B."/>
            <person name="Larracuente A.M."/>
            <person name="Singh N.D."/>
            <person name="Abad J.P."/>
            <person name="Abt D.N."/>
            <person name="Adryan B."/>
            <person name="Aguade M."/>
            <person name="Akashi H."/>
            <person name="Anderson W.W."/>
            <person name="Aquadro C.F."/>
            <person name="Ardell D.H."/>
            <person name="Arguello R."/>
            <person name="Artieri C.G."/>
            <person name="Barbash D.A."/>
            <person name="Barker D."/>
            <person name="Barsanti P."/>
            <person name="Batterham P."/>
            <person name="Batzoglou S."/>
            <person name="Begun D."/>
            <person name="Bhutkar A."/>
            <person name="Blanco E."/>
            <person name="Bosak S.A."/>
            <person name="Bradley R.K."/>
            <person name="Brand A.D."/>
            <person name="Brent M.R."/>
            <person name="Brooks A.N."/>
            <person name="Brown R.H."/>
            <person name="Butlin R.K."/>
            <person name="Caggese C."/>
            <person name="Calvi B.R."/>
            <person name="Bernardo de Carvalho A."/>
            <person name="Caspi A."/>
            <person name="Castrezana S."/>
            <person name="Celniker S.E."/>
            <person name="Chang J.L."/>
            <person name="Chapple C."/>
            <person name="Chatterji S."/>
            <person name="Chinwalla A."/>
            <person name="Civetta A."/>
            <person name="Clifton S.W."/>
            <person name="Comeron J.M."/>
            <person name="Costello J.C."/>
            <person name="Coyne J.A."/>
            <person name="Daub J."/>
            <person name="David R.G."/>
            <person name="Delcher A.L."/>
            <person name="Delehaunty K."/>
            <person name="Do C.B."/>
            <person name="Ebling H."/>
            <person name="Edwards K."/>
            <person name="Eickbush T."/>
            <person name="Evans J.D."/>
            <person name="Filipski A."/>
            <person name="Findeiss S."/>
            <person name="Freyhult E."/>
            <person name="Fulton L."/>
            <person name="Fulton R."/>
            <person name="Garcia A.C."/>
            <person name="Gardiner A."/>
            <person name="Garfield D.A."/>
            <person name="Garvin B.E."/>
            <person name="Gibson G."/>
            <person name="Gilbert D."/>
            <person name="Gnerre S."/>
            <person name="Godfrey J."/>
            <person name="Good R."/>
            <person name="Gotea V."/>
            <person name="Gravely B."/>
            <person name="Greenberg A.J."/>
            <person name="Griffiths-Jones S."/>
            <person name="Gross S."/>
            <person name="Guigo R."/>
            <person name="Gustafson E.A."/>
            <person name="Haerty W."/>
            <person name="Hahn M.W."/>
            <person name="Halligan D.L."/>
            <person name="Halpern A.L."/>
            <person name="Halter G.M."/>
            <person name="Han M.V."/>
            <person name="Heger A."/>
            <person name="Hillier L."/>
            <person name="Hinrichs A.S."/>
            <person name="Holmes I."/>
            <person name="Hoskins R.A."/>
            <person name="Hubisz M.J."/>
            <person name="Hultmark D."/>
            <person name="Huntley M.A."/>
            <person name="Jaffe D.B."/>
            <person name="Jagadeeshan S."/>
            <person name="Jeck W.R."/>
            <person name="Johnson J."/>
            <person name="Jones C.D."/>
            <person name="Jordan W.C."/>
            <person name="Karpen G.H."/>
            <person name="Kataoka E."/>
            <person name="Keightley P.D."/>
            <person name="Kheradpour P."/>
            <person name="Kirkness E.F."/>
            <person name="Koerich L.B."/>
            <person name="Kristiansen K."/>
            <person name="Kudrna D."/>
            <person name="Kulathinal R.J."/>
            <person name="Kumar S."/>
            <person name="Kwok R."/>
            <person name="Lander E."/>
            <person name="Langley C.H."/>
            <person name="Lapoint R."/>
            <person name="Lazzaro B.P."/>
            <person name="Lee S.J."/>
            <person name="Levesque L."/>
            <person name="Li R."/>
            <person name="Lin C.F."/>
            <person name="Lin M.F."/>
            <person name="Lindblad-Toh K."/>
            <person name="Llopart A."/>
            <person name="Long M."/>
            <person name="Low L."/>
            <person name="Lozovsky E."/>
            <person name="Lu J."/>
            <person name="Luo M."/>
            <person name="Machado C.A."/>
            <person name="Makalowski W."/>
            <person name="Marzo M."/>
            <person name="Matsuda M."/>
            <person name="Matzkin L."/>
            <person name="McAllister B."/>
            <person name="McBride C.S."/>
            <person name="McKernan B."/>
            <person name="McKernan K."/>
            <person name="Mendez-Lago M."/>
            <person name="Minx P."/>
            <person name="Mollenhauer M.U."/>
            <person name="Montooth K."/>
            <person name="Mount S.M."/>
            <person name="Mu X."/>
            <person name="Myers E."/>
            <person name="Negre B."/>
            <person name="Newfeld S."/>
            <person name="Nielsen R."/>
            <person name="Noor M.A."/>
            <person name="O'Grady P."/>
            <person name="Pachter L."/>
            <person name="Papaceit M."/>
            <person name="Parisi M.J."/>
            <person name="Parisi M."/>
            <person name="Parts L."/>
            <person name="Pedersen J.S."/>
            <person name="Pesole G."/>
            <person name="Phillippy A.M."/>
            <person name="Ponting C.P."/>
            <person name="Pop M."/>
            <person name="Porcelli D."/>
            <person name="Powell J.R."/>
            <person name="Prohaska S."/>
            <person name="Pruitt K."/>
            <person name="Puig M."/>
            <person name="Quesneville H."/>
            <person name="Ram K.R."/>
            <person name="Rand D."/>
            <person name="Rasmussen M.D."/>
            <person name="Reed L.K."/>
            <person name="Reenan R."/>
            <person name="Reily A."/>
            <person name="Remington K.A."/>
            <person name="Rieger T.T."/>
            <person name="Ritchie M.G."/>
            <person name="Robin C."/>
            <person name="Rogers Y.H."/>
            <person name="Rohde C."/>
            <person name="Rozas J."/>
            <person name="Rubenfield M.J."/>
            <person name="Ruiz A."/>
            <person name="Russo S."/>
            <person name="Salzberg S.L."/>
            <person name="Sanchez-Gracia A."/>
            <person name="Saranga D.J."/>
            <person name="Sato H."/>
            <person name="Schaeffer S.W."/>
            <person name="Schatz M.C."/>
            <person name="Schlenke T."/>
            <person name="Schwartz R."/>
            <person name="Segarra C."/>
            <person name="Singh R.S."/>
            <person name="Sirot L."/>
            <person name="Sirota M."/>
            <person name="Sisneros N.B."/>
            <person name="Smith C.D."/>
            <person name="Smith T.F."/>
            <person name="Spieth J."/>
            <person name="Stage D.E."/>
            <person name="Stark A."/>
            <person name="Stephan W."/>
            <person name="Strausberg R.L."/>
            <person name="Strempel S."/>
            <person name="Sturgill D."/>
            <person name="Sutton G."/>
            <person name="Sutton G.G."/>
            <person name="Tao W."/>
            <person name="Teichmann S."/>
            <person name="Tobari Y.N."/>
            <person name="Tomimura Y."/>
            <person name="Tsolas J.M."/>
            <person name="Valente V.L."/>
            <person name="Venter E."/>
            <person name="Venter J.C."/>
            <person name="Vicario S."/>
            <person name="Vieira F.G."/>
            <person name="Vilella A.J."/>
            <person name="Villasante A."/>
            <person name="Walenz B."/>
            <person name="Wang J."/>
            <person name="Wasserman M."/>
            <person name="Watts T."/>
            <person name="Wilson D."/>
            <person name="Wilson R.K."/>
            <person name="Wing R.A."/>
            <person name="Wolfner M.F."/>
            <person name="Wong A."/>
            <person name="Wong G.K."/>
            <person name="Wu C.I."/>
            <person name="Wu G."/>
            <person name="Yamamoto D."/>
            <person name="Yang H.P."/>
            <person name="Yang S.P."/>
            <person name="Yorke J.A."/>
            <person name="Yoshida K."/>
            <person name="Zdobnov E."/>
            <person name="Zhang P."/>
            <person name="Zhang Y."/>
            <person name="Zimin A.V."/>
            <person name="Baldwin J."/>
            <person name="Abdouelleil A."/>
            <person name="Abdulkadir J."/>
            <person name="Abebe A."/>
            <person name="Abera B."/>
            <person name="Abreu J."/>
            <person name="Acer S.C."/>
            <person name="Aftuck L."/>
            <person name="Alexander A."/>
            <person name="An P."/>
            <person name="Anderson E."/>
            <person name="Anderson S."/>
            <person name="Arachi H."/>
            <person name="Azer M."/>
            <person name="Bachantsang P."/>
            <person name="Barry A."/>
            <person name="Bayul T."/>
            <person name="Berlin A."/>
            <person name="Bessette D."/>
            <person name="Bloom T."/>
            <person name="Blye J."/>
            <person name="Boguslavskiy L."/>
            <person name="Bonnet C."/>
            <person name="Boukhgalter B."/>
            <person name="Bourzgui I."/>
            <person name="Brown A."/>
            <person name="Cahill P."/>
            <person name="Channer S."/>
            <person name="Cheshatsang Y."/>
            <person name="Chuda L."/>
            <person name="Citroen M."/>
            <person name="Collymore A."/>
            <person name="Cooke P."/>
            <person name="Costello M."/>
            <person name="D'Aco K."/>
            <person name="Daza R."/>
            <person name="De Haan G."/>
            <person name="DeGray S."/>
            <person name="DeMaso C."/>
            <person name="Dhargay N."/>
            <person name="Dooley K."/>
            <person name="Dooley E."/>
            <person name="Doricent M."/>
            <person name="Dorje P."/>
            <person name="Dorjee K."/>
            <person name="Dupes A."/>
            <person name="Elong R."/>
            <person name="Falk J."/>
            <person name="Farina A."/>
            <person name="Faro S."/>
            <person name="Ferguson D."/>
            <person name="Fisher S."/>
            <person name="Foley C.D."/>
            <person name="Franke A."/>
            <person name="Friedrich D."/>
            <person name="Gadbois L."/>
            <person name="Gearin G."/>
            <person name="Gearin C.R."/>
            <person name="Giannoukos G."/>
            <person name="Goode T."/>
            <person name="Graham J."/>
            <person name="Grandbois E."/>
            <person name="Grewal S."/>
            <person name="Gyaltsen K."/>
            <person name="Hafez N."/>
            <person name="Hagos B."/>
            <person name="Hall J."/>
            <person name="Henson C."/>
            <person name="Hollinger A."/>
            <person name="Honan T."/>
            <person name="Huard M.D."/>
            <person name="Hughes L."/>
            <person name="Hurhula B."/>
            <person name="Husby M.E."/>
            <person name="Kamat A."/>
            <person name="Kanga B."/>
            <person name="Kashin S."/>
            <person name="Khazanovich D."/>
            <person name="Kisner P."/>
            <person name="Lance K."/>
            <person name="Lara M."/>
            <person name="Lee W."/>
            <person name="Lennon N."/>
            <person name="Letendre F."/>
            <person name="LeVine R."/>
            <person name="Lipovsky A."/>
            <person name="Liu X."/>
            <person name="Liu J."/>
            <person name="Liu S."/>
            <person name="Lokyitsang T."/>
            <person name="Lokyitsang Y."/>
            <person name="Lubonja R."/>
            <person name="Lui A."/>
            <person name="MacDonald P."/>
            <person name="Magnisalis V."/>
            <person name="Maru K."/>
            <person name="Matthews C."/>
            <person name="McCusker W."/>
            <person name="McDonough S."/>
            <person name="Mehta T."/>
            <person name="Meldrim J."/>
            <person name="Meneus L."/>
            <person name="Mihai O."/>
            <person name="Mihalev A."/>
            <person name="Mihova T."/>
            <person name="Mittelman R."/>
            <person name="Mlenga V."/>
            <person name="Montmayeur A."/>
            <person name="Mulrain L."/>
            <person name="Navidi A."/>
            <person name="Naylor J."/>
            <person name="Negash T."/>
            <person name="Nguyen T."/>
            <person name="Nguyen N."/>
            <person name="Nicol R."/>
            <person name="Norbu C."/>
            <person name="Norbu N."/>
            <person name="Novod N."/>
            <person name="O'Neill B."/>
            <person name="Osman S."/>
            <person name="Markiewicz E."/>
            <person name="Oyono O.L."/>
            <person name="Patti C."/>
            <person name="Phunkhang P."/>
            <person name="Pierre F."/>
            <person name="Priest M."/>
            <person name="Raghuraman S."/>
            <person name="Rege F."/>
            <person name="Reyes R."/>
            <person name="Rise C."/>
            <person name="Rogov P."/>
            <person name="Ross K."/>
            <person name="Ryan E."/>
            <person name="Settipalli S."/>
            <person name="Shea T."/>
            <person name="Sherpa N."/>
            <person name="Shi L."/>
            <person name="Shih D."/>
            <person name="Sparrow T."/>
            <person name="Spaulding J."/>
            <person name="Stalker J."/>
            <person name="Stange-Thomann N."/>
            <person name="Stavropoulos S."/>
            <person name="Stone C."/>
            <person name="Strader C."/>
            <person name="Tesfaye S."/>
            <person name="Thomson T."/>
            <person name="Thoulutsang Y."/>
            <person name="Thoulutsang D."/>
            <person name="Topham K."/>
            <person name="Topping I."/>
            <person name="Tsamla T."/>
            <person name="Vassiliev H."/>
            <person name="Vo A."/>
            <person name="Wangchuk T."/>
            <person name="Wangdi T."/>
            <person name="Weiand M."/>
            <person name="Wilkinson J."/>
            <person name="Wilson A."/>
            <person name="Yadav S."/>
            <person name="Young G."/>
            <person name="Yu Q."/>
            <person name="Zembek L."/>
            <person name="Zhong D."/>
            <person name="Zimmer A."/>
            <person name="Zwirko Z."/>
            <person name="Jaffe D.B."/>
            <person name="Alvarez P."/>
            <person name="Brockman W."/>
            <person name="Butler J."/>
            <person name="Chin C."/>
            <person name="Gnerre S."/>
            <person name="Grabherr M."/>
            <person name="Kleber M."/>
            <person name="Mauceli E."/>
            <person name="MacCallum I."/>
        </authorList>
    </citation>
    <scope>NUCLEOTIDE SEQUENCE [LARGE SCALE GENOMIC DNA]</scope>
    <source>
        <strain evidence="3">MSH-3 / Tucson 14011-0111.49</strain>
    </source>
</reference>
<evidence type="ECO:0000256" key="1">
    <source>
        <dbReference type="SAM" id="SignalP"/>
    </source>
</evidence>
<name>B4G2N8_DROPE</name>